<accession>A0A0B6YCM2</accession>
<dbReference type="EMBL" id="HACG01007049">
    <property type="protein sequence ID" value="CEK53914.1"/>
    <property type="molecule type" value="Transcribed_RNA"/>
</dbReference>
<sequence>AVNNDSNISKPSQLGNTCPTLMSTNKDSNVLNSSCEETVIEVCTSRTVKQRNKGQLHRDQTKSPLLESTNTTHALSKQIAESMRLRTSGGMTPCRISLLKDAGSRRNTPIRNNLLHVKRLHVRSPRKLNIRSPNGRALSGEVASQSGDFHQELISNVMSIDDENH</sequence>
<organism evidence="1">
    <name type="scientific">Arion vulgaris</name>
    <dbReference type="NCBI Taxonomy" id="1028688"/>
    <lineage>
        <taxon>Eukaryota</taxon>
        <taxon>Metazoa</taxon>
        <taxon>Spiralia</taxon>
        <taxon>Lophotrochozoa</taxon>
        <taxon>Mollusca</taxon>
        <taxon>Gastropoda</taxon>
        <taxon>Heterobranchia</taxon>
        <taxon>Euthyneura</taxon>
        <taxon>Panpulmonata</taxon>
        <taxon>Eupulmonata</taxon>
        <taxon>Stylommatophora</taxon>
        <taxon>Helicina</taxon>
        <taxon>Arionoidea</taxon>
        <taxon>Arionidae</taxon>
        <taxon>Arion</taxon>
    </lineage>
</organism>
<gene>
    <name evidence="1" type="primary">ORF21536</name>
</gene>
<name>A0A0B6YCM2_9EUPU</name>
<evidence type="ECO:0000313" key="1">
    <source>
        <dbReference type="EMBL" id="CEK53914.1"/>
    </source>
</evidence>
<reference evidence="1" key="1">
    <citation type="submission" date="2014-12" db="EMBL/GenBank/DDBJ databases">
        <title>Insight into the proteome of Arion vulgaris.</title>
        <authorList>
            <person name="Aradska J."/>
            <person name="Bulat T."/>
            <person name="Smidak R."/>
            <person name="Sarate P."/>
            <person name="Gangsoo J."/>
            <person name="Sialana F."/>
            <person name="Bilban M."/>
            <person name="Lubec G."/>
        </authorList>
    </citation>
    <scope>NUCLEOTIDE SEQUENCE</scope>
    <source>
        <tissue evidence="1">Skin</tissue>
    </source>
</reference>
<feature type="non-terminal residue" evidence="1">
    <location>
        <position position="1"/>
    </location>
</feature>
<proteinExistence type="predicted"/>
<dbReference type="AlphaFoldDB" id="A0A0B6YCM2"/>
<protein>
    <submittedName>
        <fullName evidence="1">Uncharacterized protein</fullName>
    </submittedName>
</protein>